<proteinExistence type="predicted"/>
<name>A0ACD1HAJ0_9EURO</name>
<dbReference type="Proteomes" id="UP000249661">
    <property type="component" value="Unassembled WGS sequence"/>
</dbReference>
<evidence type="ECO:0000313" key="2">
    <source>
        <dbReference type="Proteomes" id="UP000249661"/>
    </source>
</evidence>
<reference evidence="1" key="1">
    <citation type="submission" date="2018-02" db="EMBL/GenBank/DDBJ databases">
        <title>The genomes of Aspergillus section Nigri reveals drivers in fungal speciation.</title>
        <authorList>
            <consortium name="DOE Joint Genome Institute"/>
            <person name="Vesth T.C."/>
            <person name="Nybo J."/>
            <person name="Theobald S."/>
            <person name="Brandl J."/>
            <person name="Frisvad J.C."/>
            <person name="Nielsen K.F."/>
            <person name="Lyhne E.K."/>
            <person name="Kogle M.E."/>
            <person name="Kuo A."/>
            <person name="Riley R."/>
            <person name="Clum A."/>
            <person name="Nolan M."/>
            <person name="Lipzen A."/>
            <person name="Salamov A."/>
            <person name="Henrissat B."/>
            <person name="Wiebenga A."/>
            <person name="De vries R.P."/>
            <person name="Grigoriev I.V."/>
            <person name="Mortensen U.H."/>
            <person name="Andersen M.R."/>
            <person name="Baker S.E."/>
        </authorList>
    </citation>
    <scope>NUCLEOTIDE SEQUENCE</scope>
    <source>
        <strain evidence="1">CBS 121060</strain>
    </source>
</reference>
<organism evidence="1 2">
    <name type="scientific">Aspergillus aculeatinus CBS 121060</name>
    <dbReference type="NCBI Taxonomy" id="1448322"/>
    <lineage>
        <taxon>Eukaryota</taxon>
        <taxon>Fungi</taxon>
        <taxon>Dikarya</taxon>
        <taxon>Ascomycota</taxon>
        <taxon>Pezizomycotina</taxon>
        <taxon>Eurotiomycetes</taxon>
        <taxon>Eurotiomycetidae</taxon>
        <taxon>Eurotiales</taxon>
        <taxon>Aspergillaceae</taxon>
        <taxon>Aspergillus</taxon>
        <taxon>Aspergillus subgen. Circumdati</taxon>
    </lineage>
</organism>
<gene>
    <name evidence="1" type="ORF">BO66DRAFT_438419</name>
</gene>
<accession>A0ACD1HAJ0</accession>
<evidence type="ECO:0000313" key="1">
    <source>
        <dbReference type="EMBL" id="RAH70419.1"/>
    </source>
</evidence>
<protein>
    <submittedName>
        <fullName evidence="1">Uncharacterized protein</fullName>
    </submittedName>
</protein>
<keyword evidence="2" id="KW-1185">Reference proteome</keyword>
<sequence length="197" mass="22601">MSSQPGFHINRLHRSRDSKPDFDQTEWGVADCRGGKYHADCRIILLVLNPRTVGDNWKLIGERLASLAIKRKRQKCKADKCYTGPYGVVVECEDQDSQFYIETSDSAEADAPTLTRWICDDPPTKPSPLPEFYYPFIRRMYSDNQGNPPEHELVRRAGMQIFDIYCFELTHKPFLGFEVFYKDHCGVESLIGESGTP</sequence>
<dbReference type="EMBL" id="KZ824955">
    <property type="protein sequence ID" value="RAH70419.1"/>
    <property type="molecule type" value="Genomic_DNA"/>
</dbReference>